<evidence type="ECO:0000256" key="7">
    <source>
        <dbReference type="ARBA" id="ARBA00022833"/>
    </source>
</evidence>
<accession>A0AAD8WQR8</accession>
<dbReference type="EMBL" id="JAUUTY010000003">
    <property type="protein sequence ID" value="KAK1669368.1"/>
    <property type="molecule type" value="Genomic_DNA"/>
</dbReference>
<keyword evidence="3" id="KW-0808">Transferase</keyword>
<dbReference type="InterPro" id="IPR013083">
    <property type="entry name" value="Znf_RING/FYVE/PHD"/>
</dbReference>
<protein>
    <recommendedName>
        <fullName evidence="2">RING-type E3 ubiquitin transferase</fullName>
        <ecNumber evidence="2">2.3.2.27</ecNumber>
    </recommendedName>
</protein>
<evidence type="ECO:0000313" key="11">
    <source>
        <dbReference type="EMBL" id="KAK1669368.1"/>
    </source>
</evidence>
<reference evidence="11" key="1">
    <citation type="submission" date="2023-07" db="EMBL/GenBank/DDBJ databases">
        <title>A chromosome-level genome assembly of Lolium multiflorum.</title>
        <authorList>
            <person name="Chen Y."/>
            <person name="Copetti D."/>
            <person name="Kolliker R."/>
            <person name="Studer B."/>
        </authorList>
    </citation>
    <scope>NUCLEOTIDE SEQUENCE</scope>
    <source>
        <strain evidence="11">02402/16</strain>
        <tissue evidence="11">Leaf</tissue>
    </source>
</reference>
<evidence type="ECO:0000256" key="9">
    <source>
        <dbReference type="SAM" id="MobiDB-lite"/>
    </source>
</evidence>
<dbReference type="SUPFAM" id="SSF57850">
    <property type="entry name" value="RING/U-box"/>
    <property type="match status" value="1"/>
</dbReference>
<sequence>MGAILGCLRGPDDEARGCCLCLPWPFLNNDLQDPGAAARQRADTRVAPVEGRVPLAGSTGGSGQDDAMNTFRCPPRPLPYDDPQSIHQMEQHPLVAGRDKASTRFRKSIQLEESNNSDISSGRAAHKAHRSSLKAQSHGQKFVGTQVDVPSDFQDDCPMCLEEYDYENPKIELQCNHNFHLGCIYEWMERSQSCPLCAKVMLFNEEQ</sequence>
<keyword evidence="6" id="KW-0833">Ubl conjugation pathway</keyword>
<evidence type="ECO:0000256" key="4">
    <source>
        <dbReference type="ARBA" id="ARBA00022723"/>
    </source>
</evidence>
<evidence type="ECO:0000256" key="3">
    <source>
        <dbReference type="ARBA" id="ARBA00022679"/>
    </source>
</evidence>
<evidence type="ECO:0000256" key="2">
    <source>
        <dbReference type="ARBA" id="ARBA00012483"/>
    </source>
</evidence>
<dbReference type="GO" id="GO:0061630">
    <property type="term" value="F:ubiquitin protein ligase activity"/>
    <property type="evidence" value="ECO:0007669"/>
    <property type="project" value="UniProtKB-EC"/>
</dbReference>
<dbReference type="AlphaFoldDB" id="A0AAD8WQR8"/>
<keyword evidence="4" id="KW-0479">Metal-binding</keyword>
<feature type="domain" description="RING-type" evidence="10">
    <location>
        <begin position="157"/>
        <end position="197"/>
    </location>
</feature>
<evidence type="ECO:0000256" key="1">
    <source>
        <dbReference type="ARBA" id="ARBA00000900"/>
    </source>
</evidence>
<organism evidence="11 12">
    <name type="scientific">Lolium multiflorum</name>
    <name type="common">Italian ryegrass</name>
    <name type="synonym">Lolium perenne subsp. multiflorum</name>
    <dbReference type="NCBI Taxonomy" id="4521"/>
    <lineage>
        <taxon>Eukaryota</taxon>
        <taxon>Viridiplantae</taxon>
        <taxon>Streptophyta</taxon>
        <taxon>Embryophyta</taxon>
        <taxon>Tracheophyta</taxon>
        <taxon>Spermatophyta</taxon>
        <taxon>Magnoliopsida</taxon>
        <taxon>Liliopsida</taxon>
        <taxon>Poales</taxon>
        <taxon>Poaceae</taxon>
        <taxon>BOP clade</taxon>
        <taxon>Pooideae</taxon>
        <taxon>Poodae</taxon>
        <taxon>Poeae</taxon>
        <taxon>Poeae Chloroplast Group 2 (Poeae type)</taxon>
        <taxon>Loliodinae</taxon>
        <taxon>Loliinae</taxon>
        <taxon>Lolium</taxon>
    </lineage>
</organism>
<dbReference type="EC" id="2.3.2.27" evidence="2"/>
<keyword evidence="12" id="KW-1185">Reference proteome</keyword>
<evidence type="ECO:0000256" key="8">
    <source>
        <dbReference type="PROSITE-ProRule" id="PRU00175"/>
    </source>
</evidence>
<dbReference type="PANTHER" id="PTHR46463">
    <property type="entry name" value="ZINC FINGER, RING/FYVE/PHD-TYPE"/>
    <property type="match status" value="1"/>
</dbReference>
<comment type="catalytic activity">
    <reaction evidence="1">
        <text>S-ubiquitinyl-[E2 ubiquitin-conjugating enzyme]-L-cysteine + [acceptor protein]-L-lysine = [E2 ubiquitin-conjugating enzyme]-L-cysteine + N(6)-ubiquitinyl-[acceptor protein]-L-lysine.</text>
        <dbReference type="EC" id="2.3.2.27"/>
    </reaction>
</comment>
<evidence type="ECO:0000256" key="5">
    <source>
        <dbReference type="ARBA" id="ARBA00022771"/>
    </source>
</evidence>
<evidence type="ECO:0000256" key="6">
    <source>
        <dbReference type="ARBA" id="ARBA00022786"/>
    </source>
</evidence>
<dbReference type="Proteomes" id="UP001231189">
    <property type="component" value="Unassembled WGS sequence"/>
</dbReference>
<dbReference type="PROSITE" id="PS50089">
    <property type="entry name" value="ZF_RING_2"/>
    <property type="match status" value="1"/>
</dbReference>
<dbReference type="InterPro" id="IPR001841">
    <property type="entry name" value="Znf_RING"/>
</dbReference>
<comment type="caution">
    <text evidence="11">The sequence shown here is derived from an EMBL/GenBank/DDBJ whole genome shotgun (WGS) entry which is preliminary data.</text>
</comment>
<dbReference type="GO" id="GO:0008270">
    <property type="term" value="F:zinc ion binding"/>
    <property type="evidence" value="ECO:0007669"/>
    <property type="project" value="UniProtKB-KW"/>
</dbReference>
<dbReference type="Gene3D" id="3.30.40.10">
    <property type="entry name" value="Zinc/RING finger domain, C3HC4 (zinc finger)"/>
    <property type="match status" value="1"/>
</dbReference>
<evidence type="ECO:0000259" key="10">
    <source>
        <dbReference type="PROSITE" id="PS50089"/>
    </source>
</evidence>
<gene>
    <name evidence="11" type="ORF">QYE76_057527</name>
</gene>
<dbReference type="PANTHER" id="PTHR46463:SF73">
    <property type="entry name" value="OS03G0598700 PROTEIN"/>
    <property type="match status" value="1"/>
</dbReference>
<name>A0AAD8WQR8_LOLMU</name>
<evidence type="ECO:0000313" key="12">
    <source>
        <dbReference type="Proteomes" id="UP001231189"/>
    </source>
</evidence>
<dbReference type="Pfam" id="PF13639">
    <property type="entry name" value="zf-RING_2"/>
    <property type="match status" value="1"/>
</dbReference>
<keyword evidence="5 8" id="KW-0863">Zinc-finger</keyword>
<keyword evidence="7" id="KW-0862">Zinc</keyword>
<proteinExistence type="predicted"/>
<dbReference type="SMART" id="SM00184">
    <property type="entry name" value="RING"/>
    <property type="match status" value="1"/>
</dbReference>
<feature type="region of interest" description="Disordered" evidence="9">
    <location>
        <begin position="112"/>
        <end position="139"/>
    </location>
</feature>